<dbReference type="PANTHER" id="PTHR24379">
    <property type="entry name" value="KRAB AND ZINC FINGER DOMAIN-CONTAINING"/>
    <property type="match status" value="1"/>
</dbReference>
<gene>
    <name evidence="9" type="primary">LOC113520914</name>
</gene>
<organism evidence="8 9">
    <name type="scientific">Galleria mellonella</name>
    <name type="common">Greater wax moth</name>
    <dbReference type="NCBI Taxonomy" id="7137"/>
    <lineage>
        <taxon>Eukaryota</taxon>
        <taxon>Metazoa</taxon>
        <taxon>Ecdysozoa</taxon>
        <taxon>Arthropoda</taxon>
        <taxon>Hexapoda</taxon>
        <taxon>Insecta</taxon>
        <taxon>Pterygota</taxon>
        <taxon>Neoptera</taxon>
        <taxon>Endopterygota</taxon>
        <taxon>Lepidoptera</taxon>
        <taxon>Glossata</taxon>
        <taxon>Ditrysia</taxon>
        <taxon>Pyraloidea</taxon>
        <taxon>Pyralidae</taxon>
        <taxon>Galleriinae</taxon>
        <taxon>Galleria</taxon>
    </lineage>
</organism>
<evidence type="ECO:0000259" key="7">
    <source>
        <dbReference type="PROSITE" id="PS50157"/>
    </source>
</evidence>
<dbReference type="PROSITE" id="PS50157">
    <property type="entry name" value="ZINC_FINGER_C2H2_2"/>
    <property type="match status" value="6"/>
</dbReference>
<feature type="region of interest" description="Disordered" evidence="6">
    <location>
        <begin position="1"/>
        <end position="53"/>
    </location>
</feature>
<protein>
    <submittedName>
        <fullName evidence="9">Zinc finger protein ZFAT-like</fullName>
    </submittedName>
</protein>
<accession>A0A6J1X6Y0</accession>
<dbReference type="KEGG" id="gmw:113520914"/>
<dbReference type="RefSeq" id="XP_026762139.1">
    <property type="nucleotide sequence ID" value="XM_026906338.3"/>
</dbReference>
<evidence type="ECO:0000313" key="8">
    <source>
        <dbReference type="Proteomes" id="UP001652740"/>
    </source>
</evidence>
<dbReference type="GO" id="GO:0008270">
    <property type="term" value="F:zinc ion binding"/>
    <property type="evidence" value="ECO:0007669"/>
    <property type="project" value="UniProtKB-KW"/>
</dbReference>
<dbReference type="Gene3D" id="3.30.160.60">
    <property type="entry name" value="Classic Zinc Finger"/>
    <property type="match status" value="5"/>
</dbReference>
<feature type="compositionally biased region" description="Polar residues" evidence="6">
    <location>
        <begin position="1"/>
        <end position="17"/>
    </location>
</feature>
<reference evidence="9" key="1">
    <citation type="submission" date="2025-08" db="UniProtKB">
        <authorList>
            <consortium name="RefSeq"/>
        </authorList>
    </citation>
    <scope>IDENTIFICATION</scope>
    <source>
        <tissue evidence="9">Whole larvae</tissue>
    </source>
</reference>
<feature type="domain" description="C2H2-type" evidence="7">
    <location>
        <begin position="425"/>
        <end position="448"/>
    </location>
</feature>
<feature type="domain" description="C2H2-type" evidence="7">
    <location>
        <begin position="1082"/>
        <end position="1110"/>
    </location>
</feature>
<dbReference type="GeneID" id="113520914"/>
<feature type="domain" description="C2H2-type" evidence="7">
    <location>
        <begin position="1053"/>
        <end position="1081"/>
    </location>
</feature>
<evidence type="ECO:0000256" key="6">
    <source>
        <dbReference type="SAM" id="MobiDB-lite"/>
    </source>
</evidence>
<evidence type="ECO:0000256" key="1">
    <source>
        <dbReference type="ARBA" id="ARBA00022723"/>
    </source>
</evidence>
<evidence type="ECO:0000256" key="4">
    <source>
        <dbReference type="ARBA" id="ARBA00022833"/>
    </source>
</evidence>
<keyword evidence="2" id="KW-0677">Repeat</keyword>
<dbReference type="Proteomes" id="UP001652740">
    <property type="component" value="Unplaced"/>
</dbReference>
<keyword evidence="8" id="KW-1185">Reference proteome</keyword>
<feature type="domain" description="C2H2-type" evidence="7">
    <location>
        <begin position="386"/>
        <end position="415"/>
    </location>
</feature>
<keyword evidence="4" id="KW-0862">Zinc</keyword>
<dbReference type="SUPFAM" id="SSF57667">
    <property type="entry name" value="beta-beta-alpha zinc fingers"/>
    <property type="match status" value="2"/>
</dbReference>
<evidence type="ECO:0000313" key="9">
    <source>
        <dbReference type="RefSeq" id="XP_026762139.1"/>
    </source>
</evidence>
<feature type="region of interest" description="Disordered" evidence="6">
    <location>
        <begin position="176"/>
        <end position="215"/>
    </location>
</feature>
<feature type="domain" description="C2H2-type" evidence="7">
    <location>
        <begin position="1026"/>
        <end position="1048"/>
    </location>
</feature>
<dbReference type="InterPro" id="IPR036236">
    <property type="entry name" value="Znf_C2H2_sf"/>
</dbReference>
<proteinExistence type="predicted"/>
<evidence type="ECO:0000256" key="3">
    <source>
        <dbReference type="ARBA" id="ARBA00022771"/>
    </source>
</evidence>
<evidence type="ECO:0000256" key="2">
    <source>
        <dbReference type="ARBA" id="ARBA00022737"/>
    </source>
</evidence>
<name>A0A6J1X6Y0_GALME</name>
<dbReference type="PANTHER" id="PTHR24379:SF121">
    <property type="entry name" value="C2H2-TYPE DOMAIN-CONTAINING PROTEIN"/>
    <property type="match status" value="1"/>
</dbReference>
<feature type="compositionally biased region" description="Polar residues" evidence="6">
    <location>
        <begin position="24"/>
        <end position="53"/>
    </location>
</feature>
<sequence>MSKKYTQQCGLEKSSQVFAKDENNSMSQNQVINNKSPRLLTESNETPHNSESSLDIVESLPSITNCDIKVEEFDDNVVNIDDCNVKDNNTANNEADSDDDEDIELIEQEIIIENEMLKSTFKNNDSLQKLLEESANNLLNTNCGDSINDSYTSLYKVFSFSSDNIVNKSTHNDNHHIDTSLGMTNANIDSSKQNSQNSNKIPDVSQHKNTSIAADETVPAKEIDLSVKGLKQLCLELDENEMFRKAEIIRNTASNVADRILAVELLNNWGRVKHAPCKPTIQETLLQDALDEWKNWNKLSRHREIPLTYKCYVCKIAYWRLTPFREHIAQHVDIKIGCEFVLYESHIKAYTVEEDTIKSFPIEGNCFQCHKGYEAHPSLGGEFKHYKCSFCKENFFTCIALMIHEEPCKHLKKKRLMHVSDINLHKCKVCPMSFYNKEQLNKHLKLSHMVWSDVPILSGTKLCTLCNQRYSVFLMHICNKKMAPKFICSFCNRRFPSQKMLDLHIDMLQSNHQCRICNLTLKKSCMEVIHLLIHSKRFMKVYRCALCKDNKIYPKLIDMKKHKKMLHKEKFISHNILYDIMLIIKNVEEKQKYVKEVKTVVEQISASDEQRFAIENLMKEMEDPSDQNEVIQTPNVEIQTVNESIFETAEIDNRNVNIVIDEEQTQEYDNNEVIIDSDTENDDDFNENAIVNNNFDNHQTDNVEVDAEVRDEKEIEVADGCSYEESNHYVSNMLQKPGFFVEIKVENNNEHQGVNSNDIIGLNNDLTEDTVVNEPRRNLYKCGKCKLDMEHKEYQKHRSSCPSRDGVKFKRLEKTYHCSKCTGNYISLKKYIIHLSKVHNLERLVCVLCGLKFGTDPNLRMHFDLHIRRLYLRVRCCSKEDNVNNTIVQCKKCRSNVAGDKLFSHWESHFVMPDQSVVKPSEPAALPAPLYEGALNPTDLKNLITYLQMDMTNRHMYKMIKRCPCCRRYFSRAIVSKRHFVEHLLRDAYASIERNGGLKCQICSEIFEGDDNYKVHMRDHGFLPVYMCEICNKSFSDSSNFSKHRKLHDQSVHVCQLCKKKFQHKESLLKHNVEVHEKSKPKACSYCSTTFYTESSLKKHVRNNHERPLPAFRCKICKKVFPTTKSKLEHMWAAHRLRCVRTQNANCPICHEPFRKYQDVKYHLENVHSMEKSTAAFLVKKQARKYQAAKKKRELLIQN</sequence>
<feature type="compositionally biased region" description="Low complexity" evidence="6">
    <location>
        <begin position="190"/>
        <end position="200"/>
    </location>
</feature>
<feature type="domain" description="C2H2-type" evidence="7">
    <location>
        <begin position="1145"/>
        <end position="1173"/>
    </location>
</feature>
<dbReference type="AlphaFoldDB" id="A0A6J1X6Y0"/>
<dbReference type="InterPro" id="IPR013087">
    <property type="entry name" value="Znf_C2H2_type"/>
</dbReference>
<keyword evidence="1" id="KW-0479">Metal-binding</keyword>
<dbReference type="InParanoid" id="A0A6J1X6Y0"/>
<dbReference type="SMART" id="SM00355">
    <property type="entry name" value="ZnF_C2H2"/>
    <property type="match status" value="15"/>
</dbReference>
<dbReference type="PROSITE" id="PS00028">
    <property type="entry name" value="ZINC_FINGER_C2H2_1"/>
    <property type="match status" value="10"/>
</dbReference>
<dbReference type="Pfam" id="PF00096">
    <property type="entry name" value="zf-C2H2"/>
    <property type="match status" value="3"/>
</dbReference>
<evidence type="ECO:0000256" key="5">
    <source>
        <dbReference type="PROSITE-ProRule" id="PRU00042"/>
    </source>
</evidence>
<dbReference type="OrthoDB" id="6077919at2759"/>
<keyword evidence="3 5" id="KW-0863">Zinc-finger</keyword>